<feature type="transmembrane region" description="Helical" evidence="9">
    <location>
        <begin position="399"/>
        <end position="421"/>
    </location>
</feature>
<comment type="subcellular location">
    <subcellularLocation>
        <location evidence="1">Membrane</location>
        <topology evidence="1">Multi-pass membrane protein</topology>
    </subcellularLocation>
</comment>
<protein>
    <recommendedName>
        <fullName evidence="10">Potassium channel domain-containing protein</fullName>
    </recommendedName>
</protein>
<feature type="domain" description="Potassium channel" evidence="10">
    <location>
        <begin position="396"/>
        <end position="453"/>
    </location>
</feature>
<sequence length="480" mass="52794">MASLPKLRPFSPSVRNDFNNPRRFPDNQGRQPPSSDPNNQYRDPLLSSYLGKGARLASIDSYHDYPEDNDSLSDHTLLPSDTRCPLIAEDDGEFLSDTPPAILEVAPSIQCPYPSNLASTPPRAATEEDAPNIEEMEKPGAPKPSENFVHSEVIASPSRSLDKFPSSPSHGFPYDDRANTMSTVCSSQQPPAYSVADTSKISSRDPETMSPFHRFRSAAVGVHAAVRLTRMQRLTKKAKWASKKFIVFTLSKVGLTCVVAAYVIFGAFLFAHLESHELEPQTTPSTVGAVGTPLDVRLSPNLPEYSDMEEDVLKLREKYLANMWNTTIELNVFYFDLWHENIKADLEGFERGLLEIVKKHSLPGLTTAPSVTTAATINTSDTTDAPAAAAAQTQQDQSWSYATALLFCVAVVTTIGYGDIVPTTPEGKVACMFYALIGIPMMLLCLANIGHFLAACFRFLWQHARLLCLVKEKKNDTTTA</sequence>
<evidence type="ECO:0000313" key="11">
    <source>
        <dbReference type="EMBL" id="KAK3775800.1"/>
    </source>
</evidence>
<keyword evidence="3 9" id="KW-0812">Transmembrane</keyword>
<dbReference type="PANTHER" id="PTHR11003">
    <property type="entry name" value="POTASSIUM CHANNEL, SUBFAMILY K"/>
    <property type="match status" value="1"/>
</dbReference>
<evidence type="ECO:0000256" key="8">
    <source>
        <dbReference type="SAM" id="MobiDB-lite"/>
    </source>
</evidence>
<evidence type="ECO:0000256" key="9">
    <source>
        <dbReference type="SAM" id="Phobius"/>
    </source>
</evidence>
<keyword evidence="4 9" id="KW-1133">Transmembrane helix</keyword>
<comment type="caution">
    <text evidence="11">The sequence shown here is derived from an EMBL/GenBank/DDBJ whole genome shotgun (WGS) entry which is preliminary data.</text>
</comment>
<dbReference type="GO" id="GO:0022841">
    <property type="term" value="F:potassium ion leak channel activity"/>
    <property type="evidence" value="ECO:0007669"/>
    <property type="project" value="TreeGrafter"/>
</dbReference>
<evidence type="ECO:0000256" key="4">
    <source>
        <dbReference type="ARBA" id="ARBA00022989"/>
    </source>
</evidence>
<accession>A0AAE1DMY5</accession>
<name>A0AAE1DMY5_9GAST</name>
<feature type="region of interest" description="Disordered" evidence="8">
    <location>
        <begin position="1"/>
        <end position="47"/>
    </location>
</feature>
<evidence type="ECO:0000313" key="12">
    <source>
        <dbReference type="Proteomes" id="UP001283361"/>
    </source>
</evidence>
<feature type="compositionally biased region" description="Polar residues" evidence="8">
    <location>
        <begin position="183"/>
        <end position="201"/>
    </location>
</feature>
<evidence type="ECO:0000256" key="6">
    <source>
        <dbReference type="ARBA" id="ARBA00023136"/>
    </source>
</evidence>
<dbReference type="Gene3D" id="1.10.287.70">
    <property type="match status" value="1"/>
</dbReference>
<evidence type="ECO:0000256" key="7">
    <source>
        <dbReference type="ARBA" id="ARBA00023303"/>
    </source>
</evidence>
<keyword evidence="7" id="KW-0407">Ion channel</keyword>
<dbReference type="GO" id="GO:0005886">
    <property type="term" value="C:plasma membrane"/>
    <property type="evidence" value="ECO:0007669"/>
    <property type="project" value="TreeGrafter"/>
</dbReference>
<organism evidence="11 12">
    <name type="scientific">Elysia crispata</name>
    <name type="common">lettuce slug</name>
    <dbReference type="NCBI Taxonomy" id="231223"/>
    <lineage>
        <taxon>Eukaryota</taxon>
        <taxon>Metazoa</taxon>
        <taxon>Spiralia</taxon>
        <taxon>Lophotrochozoa</taxon>
        <taxon>Mollusca</taxon>
        <taxon>Gastropoda</taxon>
        <taxon>Heterobranchia</taxon>
        <taxon>Euthyneura</taxon>
        <taxon>Panpulmonata</taxon>
        <taxon>Sacoglossa</taxon>
        <taxon>Placobranchoidea</taxon>
        <taxon>Plakobranchidae</taxon>
        <taxon>Elysia</taxon>
    </lineage>
</organism>
<evidence type="ECO:0000256" key="1">
    <source>
        <dbReference type="ARBA" id="ARBA00004141"/>
    </source>
</evidence>
<evidence type="ECO:0000256" key="5">
    <source>
        <dbReference type="ARBA" id="ARBA00023065"/>
    </source>
</evidence>
<keyword evidence="2" id="KW-0813">Transport</keyword>
<dbReference type="GO" id="GO:0030322">
    <property type="term" value="P:stabilization of membrane potential"/>
    <property type="evidence" value="ECO:0007669"/>
    <property type="project" value="TreeGrafter"/>
</dbReference>
<feature type="transmembrane region" description="Helical" evidence="9">
    <location>
        <begin position="433"/>
        <end position="461"/>
    </location>
</feature>
<evidence type="ECO:0000256" key="2">
    <source>
        <dbReference type="ARBA" id="ARBA00022448"/>
    </source>
</evidence>
<gene>
    <name evidence="11" type="ORF">RRG08_047988</name>
</gene>
<dbReference type="GO" id="GO:0015271">
    <property type="term" value="F:outward rectifier potassium channel activity"/>
    <property type="evidence" value="ECO:0007669"/>
    <property type="project" value="TreeGrafter"/>
</dbReference>
<proteinExistence type="predicted"/>
<feature type="compositionally biased region" description="Polar residues" evidence="8">
    <location>
        <begin position="28"/>
        <end position="41"/>
    </location>
</feature>
<feature type="region of interest" description="Disordered" evidence="8">
    <location>
        <begin position="113"/>
        <end position="147"/>
    </location>
</feature>
<dbReference type="InterPro" id="IPR003280">
    <property type="entry name" value="2pore_dom_K_chnl"/>
</dbReference>
<evidence type="ECO:0000259" key="10">
    <source>
        <dbReference type="Pfam" id="PF07885"/>
    </source>
</evidence>
<dbReference type="InterPro" id="IPR013099">
    <property type="entry name" value="K_chnl_dom"/>
</dbReference>
<feature type="region of interest" description="Disordered" evidence="8">
    <location>
        <begin position="61"/>
        <end position="84"/>
    </location>
</feature>
<keyword evidence="5" id="KW-0406">Ion transport</keyword>
<feature type="transmembrane region" description="Helical" evidence="9">
    <location>
        <begin position="245"/>
        <end position="271"/>
    </location>
</feature>
<keyword evidence="12" id="KW-1185">Reference proteome</keyword>
<dbReference type="Pfam" id="PF07885">
    <property type="entry name" value="Ion_trans_2"/>
    <property type="match status" value="1"/>
</dbReference>
<dbReference type="PANTHER" id="PTHR11003:SF334">
    <property type="entry name" value="FI03418P"/>
    <property type="match status" value="1"/>
</dbReference>
<evidence type="ECO:0000256" key="3">
    <source>
        <dbReference type="ARBA" id="ARBA00022692"/>
    </source>
</evidence>
<dbReference type="AlphaFoldDB" id="A0AAE1DMY5"/>
<dbReference type="EMBL" id="JAWDGP010003273">
    <property type="protein sequence ID" value="KAK3775800.1"/>
    <property type="molecule type" value="Genomic_DNA"/>
</dbReference>
<dbReference type="SUPFAM" id="SSF81324">
    <property type="entry name" value="Voltage-gated potassium channels"/>
    <property type="match status" value="1"/>
</dbReference>
<reference evidence="11" key="1">
    <citation type="journal article" date="2023" name="G3 (Bethesda)">
        <title>A reference genome for the long-term kleptoplast-retaining sea slug Elysia crispata morphotype clarki.</title>
        <authorList>
            <person name="Eastman K.E."/>
            <person name="Pendleton A.L."/>
            <person name="Shaikh M.A."/>
            <person name="Suttiyut T."/>
            <person name="Ogas R."/>
            <person name="Tomko P."/>
            <person name="Gavelis G."/>
            <person name="Widhalm J.R."/>
            <person name="Wisecaver J.H."/>
        </authorList>
    </citation>
    <scope>NUCLEOTIDE SEQUENCE</scope>
    <source>
        <strain evidence="11">ECLA1</strain>
    </source>
</reference>
<keyword evidence="6 9" id="KW-0472">Membrane</keyword>
<feature type="region of interest" description="Disordered" evidence="8">
    <location>
        <begin position="183"/>
        <end position="208"/>
    </location>
</feature>
<dbReference type="Proteomes" id="UP001283361">
    <property type="component" value="Unassembled WGS sequence"/>
</dbReference>